<protein>
    <submittedName>
        <fullName evidence="1">Uncharacterized protein</fullName>
    </submittedName>
</protein>
<organism evidence="1 2">
    <name type="scientific">Paraburkholderia phymatum</name>
    <dbReference type="NCBI Taxonomy" id="148447"/>
    <lineage>
        <taxon>Bacteria</taxon>
        <taxon>Pseudomonadati</taxon>
        <taxon>Pseudomonadota</taxon>
        <taxon>Betaproteobacteria</taxon>
        <taxon>Burkholderiales</taxon>
        <taxon>Burkholderiaceae</taxon>
        <taxon>Paraburkholderia</taxon>
    </lineage>
</organism>
<comment type="caution">
    <text evidence="1">The sequence shown here is derived from an EMBL/GenBank/DDBJ whole genome shotgun (WGS) entry which is preliminary data.</text>
</comment>
<evidence type="ECO:0000313" key="1">
    <source>
        <dbReference type="EMBL" id="MEX3933325.1"/>
    </source>
</evidence>
<dbReference type="Proteomes" id="UP001558850">
    <property type="component" value="Unassembled WGS sequence"/>
</dbReference>
<reference evidence="1" key="1">
    <citation type="submission" date="2024-07" db="EMBL/GenBank/DDBJ databases">
        <title>A survey of Mimosa microsymbionts across Brazilian biomes reveals a high diversity of Paraburkholderia nodulating endemic species, but also that Cupriavidus is common as a symbiont of widespread species.</title>
        <authorList>
            <person name="Rouws L."/>
            <person name="Barauna A."/>
            <person name="Beukes C."/>
            <person name="Rouws J.R.C."/>
            <person name="De Faria S.M."/>
            <person name="Gross E."/>
            <person name="Bueno Dos Reis Junior F."/>
            <person name="Simon M.F."/>
            <person name="Maluk M."/>
            <person name="Odee D.W."/>
            <person name="Kenicer G."/>
            <person name="Young J.P.W."/>
            <person name="Reis V.M."/>
            <person name="Zilli J."/>
            <person name="James E.K."/>
        </authorList>
    </citation>
    <scope>NUCLEOTIDE SEQUENCE</scope>
    <source>
        <strain evidence="1">EG181B</strain>
    </source>
</reference>
<dbReference type="EMBL" id="JBFRCH010000007">
    <property type="protein sequence ID" value="MEX3933325.1"/>
    <property type="molecule type" value="Genomic_DNA"/>
</dbReference>
<name>A0ACC6U0U3_9BURK</name>
<gene>
    <name evidence="1" type="ORF">AB4Y32_16230</name>
</gene>
<proteinExistence type="predicted"/>
<keyword evidence="2" id="KW-1185">Reference proteome</keyword>
<sequence length="469" mass="51867">MSEEKALTLPERASVALGAPKYEQEIRELVAKTVTITEVKNKDGRDQCHGAMMTLKNTRVAIEKAAKGAREDATAFSKAVIAEEKRLVALTEPEEARLQGLRDAWDAEIEREKAAKAAAEKQRVDGIRKRIDEMKAIPAAMIGKPSEHIACCIEGLDAASIELSDFAEFSGEAEMAKIAALEKLREMHAAQRAHEAEQARLAEERAELERLRREAAERDRQIAEARALDERLAREAREREAARVKAEQDKAAAELREERERIEADQRAAKEKADAAFAAERKAAALTQAAMSEIQGIQQQVMIAVTGRSGVRKGGTIACIRETLAETEAWEIDPERFGVLAGAAEMAKTTAVAEIRRMLADAERLEQEAAEERARREAAEAAERAEAERIAEAQAAEEARLKAEKDAAEREQIRRVRMEFAKNGPGDVEIVETLAKHYDVEIGDVMQWIKKFDYAAADEYFAAANVAAN</sequence>
<accession>A0ACC6U0U3</accession>
<evidence type="ECO:0000313" key="2">
    <source>
        <dbReference type="Proteomes" id="UP001558850"/>
    </source>
</evidence>